<keyword evidence="4" id="KW-0245">EGF-like domain</keyword>
<evidence type="ECO:0000256" key="3">
    <source>
        <dbReference type="ARBA" id="ARBA00022833"/>
    </source>
</evidence>
<keyword evidence="10" id="KW-1185">Reference proteome</keyword>
<feature type="disulfide bond" evidence="4">
    <location>
        <begin position="149"/>
        <end position="158"/>
    </location>
</feature>
<dbReference type="OrthoDB" id="8062037at2759"/>
<dbReference type="OMA" id="NITGGHG"/>
<accession>A0E3I9</accession>
<keyword evidence="3" id="KW-0862">Zinc</keyword>
<comment type="caution">
    <text evidence="4">Lacks conserved residue(s) required for the propagation of feature annotation.</text>
</comment>
<feature type="disulfide bond" evidence="4">
    <location>
        <begin position="125"/>
        <end position="135"/>
    </location>
</feature>
<gene>
    <name evidence="9" type="ORF">GSPATT00023029001</name>
</gene>
<sequence length="526" mass="61510">MNRGKCQVTLNMSENQNWTASFETSRNITFQVTSLPNKYCYVTIELQDRDPNFQLVADYQFKPNPGLLSTYKQGEKIDRISQLENRRTRFLKLKRNRGIIYISCLTNKQNNSFKIKITAKDQEQCDNECSLNGFCQVILLQQKSEGCVCLNSFIGNDCHQLSEKIVSRSIKDVEFFNTETIKYFSIDLYDSLGKDLRLEFESECEDWLAIIIYKTKALINPKDSNNSKYSQIFNITGGHGTILTQIPINLPESQRFLLFAVFKSKSYQDTNHLQIGFNYHSYSPDEDGQDSAFLASIIIPCILGPILLFILIKMGLKRYSNPGNLIFPFQNHNFDRPDNTQEHRYEMPTEYFRENRNSQPSRIQQNHQNDRTNTSLNIEAQINNRNSQQNRNNISYNLDSRPPRNNYSYNLIFAGNQLLSHRYQQSIYQNNNSNRYRNQILTVSQENQFLNIPSPAPRRPPQRINQIDECSICLSDLTNHNVVKTTCGYKNYQRSHKFHRDCIQQWFAQQRNCPNCRRPTSLQQDN</sequence>
<dbReference type="InterPro" id="IPR001841">
    <property type="entry name" value="Znf_RING"/>
</dbReference>
<evidence type="ECO:0008006" key="11">
    <source>
        <dbReference type="Google" id="ProtNLM"/>
    </source>
</evidence>
<protein>
    <recommendedName>
        <fullName evidence="11">RING-type domain-containing protein</fullName>
    </recommendedName>
</protein>
<dbReference type="GO" id="GO:0061630">
    <property type="term" value="F:ubiquitin protein ligase activity"/>
    <property type="evidence" value="ECO:0000318"/>
    <property type="project" value="GO_Central"/>
</dbReference>
<evidence type="ECO:0000256" key="6">
    <source>
        <dbReference type="SAM" id="Phobius"/>
    </source>
</evidence>
<dbReference type="AlphaFoldDB" id="A0E3I9"/>
<dbReference type="GO" id="GO:0006511">
    <property type="term" value="P:ubiquitin-dependent protein catabolic process"/>
    <property type="evidence" value="ECO:0000318"/>
    <property type="project" value="GO_Central"/>
</dbReference>
<keyword evidence="6" id="KW-0812">Transmembrane</keyword>
<keyword evidence="2 5" id="KW-0863">Zinc-finger</keyword>
<dbReference type="PANTHER" id="PTHR45969">
    <property type="entry name" value="RING ZINC FINGER PROTEIN-RELATED"/>
    <property type="match status" value="1"/>
</dbReference>
<evidence type="ECO:0000256" key="5">
    <source>
        <dbReference type="PROSITE-ProRule" id="PRU00175"/>
    </source>
</evidence>
<keyword evidence="4" id="KW-1015">Disulfide bond</keyword>
<dbReference type="InterPro" id="IPR000742">
    <property type="entry name" value="EGF"/>
</dbReference>
<dbReference type="EMBL" id="CT868656">
    <property type="protein sequence ID" value="CAK89856.1"/>
    <property type="molecule type" value="Genomic_DNA"/>
</dbReference>
<evidence type="ECO:0000256" key="1">
    <source>
        <dbReference type="ARBA" id="ARBA00022723"/>
    </source>
</evidence>
<keyword evidence="1" id="KW-0479">Metal-binding</keyword>
<dbReference type="KEGG" id="ptm:GSPATT00023029001"/>
<feature type="transmembrane region" description="Helical" evidence="6">
    <location>
        <begin position="292"/>
        <end position="312"/>
    </location>
</feature>
<evidence type="ECO:0000259" key="7">
    <source>
        <dbReference type="PROSITE" id="PS50026"/>
    </source>
</evidence>
<dbReference type="InterPro" id="IPR013083">
    <property type="entry name" value="Znf_RING/FYVE/PHD"/>
</dbReference>
<feature type="domain" description="EGF-like" evidence="7">
    <location>
        <begin position="121"/>
        <end position="159"/>
    </location>
</feature>
<keyword evidence="6" id="KW-0472">Membrane</keyword>
<reference evidence="9 10" key="1">
    <citation type="journal article" date="2006" name="Nature">
        <title>Global trends of whole-genome duplications revealed by the ciliate Paramecium tetraurelia.</title>
        <authorList>
            <consortium name="Genoscope"/>
            <person name="Aury J.-M."/>
            <person name="Jaillon O."/>
            <person name="Duret L."/>
            <person name="Noel B."/>
            <person name="Jubin C."/>
            <person name="Porcel B.M."/>
            <person name="Segurens B."/>
            <person name="Daubin V."/>
            <person name="Anthouard V."/>
            <person name="Aiach N."/>
            <person name="Arnaiz O."/>
            <person name="Billaut A."/>
            <person name="Beisson J."/>
            <person name="Blanc I."/>
            <person name="Bouhouche K."/>
            <person name="Camara F."/>
            <person name="Duharcourt S."/>
            <person name="Guigo R."/>
            <person name="Gogendeau D."/>
            <person name="Katinka M."/>
            <person name="Keller A.-M."/>
            <person name="Kissmehl R."/>
            <person name="Klotz C."/>
            <person name="Koll F."/>
            <person name="Le Moue A."/>
            <person name="Lepere C."/>
            <person name="Malinsky S."/>
            <person name="Nowacki M."/>
            <person name="Nowak J.K."/>
            <person name="Plattner H."/>
            <person name="Poulain J."/>
            <person name="Ruiz F."/>
            <person name="Serrano V."/>
            <person name="Zagulski M."/>
            <person name="Dessen P."/>
            <person name="Betermier M."/>
            <person name="Weissenbach J."/>
            <person name="Scarpelli C."/>
            <person name="Schachter V."/>
            <person name="Sperling L."/>
            <person name="Meyer E."/>
            <person name="Cohen J."/>
            <person name="Wincker P."/>
        </authorList>
    </citation>
    <scope>NUCLEOTIDE SEQUENCE [LARGE SCALE GENOMIC DNA]</scope>
    <source>
        <strain evidence="9 10">Stock d4-2</strain>
    </source>
</reference>
<name>A0E3I9_PARTE</name>
<evidence type="ECO:0000256" key="4">
    <source>
        <dbReference type="PROSITE-ProRule" id="PRU00076"/>
    </source>
</evidence>
<dbReference type="RefSeq" id="XP_001457253.1">
    <property type="nucleotide sequence ID" value="XM_001457216.1"/>
</dbReference>
<proteinExistence type="predicted"/>
<feature type="domain" description="RING-type" evidence="8">
    <location>
        <begin position="470"/>
        <end position="517"/>
    </location>
</feature>
<dbReference type="PROSITE" id="PS50026">
    <property type="entry name" value="EGF_3"/>
    <property type="match status" value="1"/>
</dbReference>
<dbReference type="GeneID" id="5043038"/>
<dbReference type="Gene3D" id="3.30.40.10">
    <property type="entry name" value="Zinc/RING finger domain, C3HC4 (zinc finger)"/>
    <property type="match status" value="1"/>
</dbReference>
<evidence type="ECO:0000259" key="8">
    <source>
        <dbReference type="PROSITE" id="PS50089"/>
    </source>
</evidence>
<evidence type="ECO:0000313" key="10">
    <source>
        <dbReference type="Proteomes" id="UP000000600"/>
    </source>
</evidence>
<dbReference type="SMART" id="SM00184">
    <property type="entry name" value="RING"/>
    <property type="match status" value="1"/>
</dbReference>
<dbReference type="HOGENOM" id="CLU_518265_0_0_1"/>
<dbReference type="InParanoid" id="A0E3I9"/>
<dbReference type="SMART" id="SM01197">
    <property type="entry name" value="FANCL_C"/>
    <property type="match status" value="1"/>
</dbReference>
<evidence type="ECO:0000256" key="2">
    <source>
        <dbReference type="ARBA" id="ARBA00022771"/>
    </source>
</evidence>
<dbReference type="GO" id="GO:0008270">
    <property type="term" value="F:zinc ion binding"/>
    <property type="evidence" value="ECO:0007669"/>
    <property type="project" value="UniProtKB-KW"/>
</dbReference>
<evidence type="ECO:0000313" key="9">
    <source>
        <dbReference type="EMBL" id="CAK89856.1"/>
    </source>
</evidence>
<dbReference type="STRING" id="5888.A0E3I9"/>
<keyword evidence="6" id="KW-1133">Transmembrane helix</keyword>
<dbReference type="PROSITE" id="PS50089">
    <property type="entry name" value="ZF_RING_2"/>
    <property type="match status" value="1"/>
</dbReference>
<dbReference type="SUPFAM" id="SSF57850">
    <property type="entry name" value="RING/U-box"/>
    <property type="match status" value="1"/>
</dbReference>
<dbReference type="PROSITE" id="PS00022">
    <property type="entry name" value="EGF_1"/>
    <property type="match status" value="1"/>
</dbReference>
<dbReference type="Proteomes" id="UP000000600">
    <property type="component" value="Unassembled WGS sequence"/>
</dbReference>
<dbReference type="PANTHER" id="PTHR45969:SF69">
    <property type="entry name" value="FINGER DOMAIN PROTEIN, PUTATIVE (AFU_ORTHOLOGUE AFUA_3G12190)-RELATED"/>
    <property type="match status" value="1"/>
</dbReference>
<dbReference type="Pfam" id="PF13639">
    <property type="entry name" value="zf-RING_2"/>
    <property type="match status" value="1"/>
</dbReference>
<organism evidence="9 10">
    <name type="scientific">Paramecium tetraurelia</name>
    <dbReference type="NCBI Taxonomy" id="5888"/>
    <lineage>
        <taxon>Eukaryota</taxon>
        <taxon>Sar</taxon>
        <taxon>Alveolata</taxon>
        <taxon>Ciliophora</taxon>
        <taxon>Intramacronucleata</taxon>
        <taxon>Oligohymenophorea</taxon>
        <taxon>Peniculida</taxon>
        <taxon>Parameciidae</taxon>
        <taxon>Paramecium</taxon>
    </lineage>
</organism>